<dbReference type="EMBL" id="AP024828">
    <property type="protein sequence ID" value="BCZ21364.1"/>
    <property type="molecule type" value="Genomic_DNA"/>
</dbReference>
<protein>
    <submittedName>
        <fullName evidence="1">Uncharacterized protein</fullName>
    </submittedName>
</protein>
<organism evidence="1 2">
    <name type="scientific">Mycobacterium senriense</name>
    <dbReference type="NCBI Taxonomy" id="2775496"/>
    <lineage>
        <taxon>Bacteria</taxon>
        <taxon>Bacillati</taxon>
        <taxon>Actinomycetota</taxon>
        <taxon>Actinomycetes</taxon>
        <taxon>Mycobacteriales</taxon>
        <taxon>Mycobacteriaceae</taxon>
        <taxon>Mycobacterium</taxon>
        <taxon>Mycobacterium avium complex (MAC)</taxon>
    </lineage>
</organism>
<reference evidence="1 2" key="1">
    <citation type="submission" date="2021-07" db="EMBL/GenBank/DDBJ databases">
        <title>Complete genome sequence of nontuberculous Mycobacterium sp. TY59.</title>
        <authorList>
            <person name="Fukushima K."/>
        </authorList>
    </citation>
    <scope>NUCLEOTIDE SEQUENCE [LARGE SCALE GENOMIC DNA]</scope>
    <source>
        <strain evidence="1 2">TY59</strain>
    </source>
</reference>
<accession>A0ABN6ICI7</accession>
<proteinExistence type="predicted"/>
<evidence type="ECO:0000313" key="2">
    <source>
        <dbReference type="Proteomes" id="UP000826012"/>
    </source>
</evidence>
<keyword evidence="2" id="KW-1185">Reference proteome</keyword>
<gene>
    <name evidence="1" type="ORF">MTY59_12190</name>
</gene>
<dbReference type="RefSeq" id="WP_250160729.1">
    <property type="nucleotide sequence ID" value="NZ_AP024828.1"/>
</dbReference>
<evidence type="ECO:0000313" key="1">
    <source>
        <dbReference type="EMBL" id="BCZ21364.1"/>
    </source>
</evidence>
<sequence length="94" mass="10356">MSGQNQLRDEIKQILLKHPRTRYAKVLIGMKQDLTDTEIAAAASAGEPVKVDRITEVRRNVQLTLDDRLAAPSEAEMQVGLSIESCSTIHALLS</sequence>
<name>A0ABN6ICI7_9MYCO</name>
<dbReference type="Proteomes" id="UP000826012">
    <property type="component" value="Chromosome"/>
</dbReference>